<accession>A0A831QJW0</accession>
<dbReference type="InterPro" id="IPR008969">
    <property type="entry name" value="CarboxyPept-like_regulatory"/>
</dbReference>
<dbReference type="PANTHER" id="PTHR30442">
    <property type="entry name" value="IRON III DICITRATE TRANSPORT PROTEIN FECA"/>
    <property type="match status" value="1"/>
</dbReference>
<feature type="signal peptide" evidence="2">
    <location>
        <begin position="1"/>
        <end position="21"/>
    </location>
</feature>
<dbReference type="GO" id="GO:0033214">
    <property type="term" value="P:siderophore-iron import into cell"/>
    <property type="evidence" value="ECO:0007669"/>
    <property type="project" value="TreeGrafter"/>
</dbReference>
<dbReference type="InterPro" id="IPR023997">
    <property type="entry name" value="TonB-dep_OMP_SusC/RagA_CS"/>
</dbReference>
<feature type="chain" id="PRO_5032531506" evidence="2">
    <location>
        <begin position="22"/>
        <end position="357"/>
    </location>
</feature>
<dbReference type="InterPro" id="IPR023996">
    <property type="entry name" value="TonB-dep_OMP_SusC/RagA"/>
</dbReference>
<keyword evidence="1" id="KW-0472">Membrane</keyword>
<keyword evidence="1" id="KW-0998">Cell outer membrane</keyword>
<dbReference type="EMBL" id="DRGL01000019">
    <property type="protein sequence ID" value="HEA20004.1"/>
    <property type="molecule type" value="Genomic_DNA"/>
</dbReference>
<protein>
    <submittedName>
        <fullName evidence="4">SusC/RagA family TonB-linked outer membrane protein</fullName>
    </submittedName>
</protein>
<comment type="subcellular location">
    <subcellularLocation>
        <location evidence="1">Cell outer membrane</location>
        <topology evidence="1">Multi-pass membrane protein</topology>
    </subcellularLocation>
</comment>
<dbReference type="FunFam" id="2.60.40.1120:FF:000003">
    <property type="entry name" value="Outer membrane protein Omp121"/>
    <property type="match status" value="1"/>
</dbReference>
<dbReference type="Gene3D" id="2.60.40.1120">
    <property type="entry name" value="Carboxypeptidase-like, regulatory domain"/>
    <property type="match status" value="1"/>
</dbReference>
<evidence type="ECO:0000259" key="3">
    <source>
        <dbReference type="Pfam" id="PF07715"/>
    </source>
</evidence>
<proteinExistence type="inferred from homology"/>
<organism evidence="4">
    <name type="scientific">Pricia antarctica</name>
    <dbReference type="NCBI Taxonomy" id="641691"/>
    <lineage>
        <taxon>Bacteria</taxon>
        <taxon>Pseudomonadati</taxon>
        <taxon>Bacteroidota</taxon>
        <taxon>Flavobacteriia</taxon>
        <taxon>Flavobacteriales</taxon>
        <taxon>Flavobacteriaceae</taxon>
        <taxon>Pricia</taxon>
    </lineage>
</organism>
<keyword evidence="1" id="KW-1134">Transmembrane beta strand</keyword>
<evidence type="ECO:0000256" key="2">
    <source>
        <dbReference type="SAM" id="SignalP"/>
    </source>
</evidence>
<keyword evidence="2" id="KW-0732">Signal</keyword>
<reference evidence="4" key="1">
    <citation type="journal article" date="2020" name="mSystems">
        <title>Genome- and Community-Level Interaction Insights into Carbon Utilization and Element Cycling Functions of Hydrothermarchaeota in Hydrothermal Sediment.</title>
        <authorList>
            <person name="Zhou Z."/>
            <person name="Liu Y."/>
            <person name="Xu W."/>
            <person name="Pan J."/>
            <person name="Luo Z.H."/>
            <person name="Li M."/>
        </authorList>
    </citation>
    <scope>NUCLEOTIDE SEQUENCE [LARGE SCALE GENOMIC DNA]</scope>
    <source>
        <strain evidence="4">HyVt-345</strain>
    </source>
</reference>
<dbReference type="SUPFAM" id="SSF56935">
    <property type="entry name" value="Porins"/>
    <property type="match status" value="1"/>
</dbReference>
<feature type="domain" description="TonB-dependent receptor plug" evidence="3">
    <location>
        <begin position="115"/>
        <end position="218"/>
    </location>
</feature>
<keyword evidence="1" id="KW-0813">Transport</keyword>
<evidence type="ECO:0000313" key="4">
    <source>
        <dbReference type="EMBL" id="HEA20004.1"/>
    </source>
</evidence>
<dbReference type="NCBIfam" id="TIGR04056">
    <property type="entry name" value="OMP_RagA_SusC"/>
    <property type="match status" value="1"/>
</dbReference>
<keyword evidence="1" id="KW-0812">Transmembrane</keyword>
<dbReference type="GO" id="GO:0009279">
    <property type="term" value="C:cell outer membrane"/>
    <property type="evidence" value="ECO:0007669"/>
    <property type="project" value="UniProtKB-SubCell"/>
</dbReference>
<sequence length="357" mass="37912">MIKLKMAVLMLLMAFTQTLLSQTTVTGTVSDQEGVPLPGATVVVEGTSNGTTTDFDGQYELDNVATEDRLTFSYIGMSPQTVNVGTQSEINISLAEDTQALDEVVVVGYGQQSRADVTGAISTVDSEDITATPVTNAEQALQGRAAGVTITNSSSPGSSPNVRIRGLGTVGNNEPLYVIDGVITGGLSGINPSDIESVSVLKDASTTAIYGSQGSNGVIVVTTKKGTKQKGELSFNTYTGYQTNTKRYDVLNTSQYLQYANALGVIPARDPNIFNNNTDWQDQIYTSGVIQDHNLSYSGGGESSNYRFSMGYLSQDGAVINTGFDRYSFRANSSFSFGKLTVGETMAVTFSKQDPLL</sequence>
<dbReference type="Gene3D" id="2.170.130.10">
    <property type="entry name" value="TonB-dependent receptor, plug domain"/>
    <property type="match status" value="1"/>
</dbReference>
<dbReference type="NCBIfam" id="TIGR04057">
    <property type="entry name" value="SusC_RagA_signa"/>
    <property type="match status" value="1"/>
</dbReference>
<dbReference type="AlphaFoldDB" id="A0A831QJW0"/>
<gene>
    <name evidence="4" type="ORF">ENH87_03705</name>
</gene>
<comment type="similarity">
    <text evidence="1">Belongs to the TonB-dependent receptor family.</text>
</comment>
<dbReference type="InterPro" id="IPR012910">
    <property type="entry name" value="Plug_dom"/>
</dbReference>
<comment type="caution">
    <text evidence="4">The sequence shown here is derived from an EMBL/GenBank/DDBJ whole genome shotgun (WGS) entry which is preliminary data.</text>
</comment>
<dbReference type="InterPro" id="IPR037066">
    <property type="entry name" value="Plug_dom_sf"/>
</dbReference>
<name>A0A831QJW0_9FLAO</name>
<evidence type="ECO:0000256" key="1">
    <source>
        <dbReference type="PROSITE-ProRule" id="PRU01360"/>
    </source>
</evidence>
<dbReference type="PROSITE" id="PS52016">
    <property type="entry name" value="TONB_DEPENDENT_REC_3"/>
    <property type="match status" value="1"/>
</dbReference>
<dbReference type="PANTHER" id="PTHR30442:SF0">
    <property type="entry name" value="FE(3+) DICITRATE TRANSPORT PROTEIN FECA"/>
    <property type="match status" value="1"/>
</dbReference>
<dbReference type="Pfam" id="PF07715">
    <property type="entry name" value="Plug"/>
    <property type="match status" value="1"/>
</dbReference>
<dbReference type="Pfam" id="PF13715">
    <property type="entry name" value="CarbopepD_reg_2"/>
    <property type="match status" value="1"/>
</dbReference>
<dbReference type="InterPro" id="IPR039426">
    <property type="entry name" value="TonB-dep_rcpt-like"/>
</dbReference>
<dbReference type="Proteomes" id="UP000886191">
    <property type="component" value="Unassembled WGS sequence"/>
</dbReference>
<feature type="non-terminal residue" evidence="4">
    <location>
        <position position="357"/>
    </location>
</feature>
<dbReference type="SUPFAM" id="SSF49464">
    <property type="entry name" value="Carboxypeptidase regulatory domain-like"/>
    <property type="match status" value="1"/>
</dbReference>